<gene>
    <name evidence="2" type="ORF">FIBSPDRAFT_886517</name>
</gene>
<evidence type="ECO:0000313" key="3">
    <source>
        <dbReference type="Proteomes" id="UP000076532"/>
    </source>
</evidence>
<sequence>MYYQDSMLIGERQAGKWSSNNIQIANTSMQDLFTKGEKQCKYMVYIKCKSLWREIATGLAQVAQPLSHDHLGWPGFTERSGACPLVLAQKPRTRTRSGYPGPPLPPPTAISARRDRHTPCTLPRASLHRHLAPHPLLSSLRPASNPSAPTCSQNVWGHGIDISSIVCVPHHRKWMSPALMAKSTIPAARPNKEHMHARPAAMIITSIGSTSLSTRGYSTTACLFSDTRA</sequence>
<accession>A0A166QWQ5</accession>
<feature type="region of interest" description="Disordered" evidence="1">
    <location>
        <begin position="94"/>
        <end position="115"/>
    </location>
</feature>
<reference evidence="2 3" key="1">
    <citation type="journal article" date="2016" name="Mol. Biol. Evol.">
        <title>Comparative Genomics of Early-Diverging Mushroom-Forming Fungi Provides Insights into the Origins of Lignocellulose Decay Capabilities.</title>
        <authorList>
            <person name="Nagy L.G."/>
            <person name="Riley R."/>
            <person name="Tritt A."/>
            <person name="Adam C."/>
            <person name="Daum C."/>
            <person name="Floudas D."/>
            <person name="Sun H."/>
            <person name="Yadav J.S."/>
            <person name="Pangilinan J."/>
            <person name="Larsson K.H."/>
            <person name="Matsuura K."/>
            <person name="Barry K."/>
            <person name="Labutti K."/>
            <person name="Kuo R."/>
            <person name="Ohm R.A."/>
            <person name="Bhattacharya S.S."/>
            <person name="Shirouzu T."/>
            <person name="Yoshinaga Y."/>
            <person name="Martin F.M."/>
            <person name="Grigoriev I.V."/>
            <person name="Hibbett D.S."/>
        </authorList>
    </citation>
    <scope>NUCLEOTIDE SEQUENCE [LARGE SCALE GENOMIC DNA]</scope>
    <source>
        <strain evidence="2 3">CBS 109695</strain>
    </source>
</reference>
<dbReference type="AlphaFoldDB" id="A0A166QWQ5"/>
<dbReference type="Proteomes" id="UP000076532">
    <property type="component" value="Unassembled WGS sequence"/>
</dbReference>
<keyword evidence="3" id="KW-1185">Reference proteome</keyword>
<evidence type="ECO:0000313" key="2">
    <source>
        <dbReference type="EMBL" id="KZP27642.1"/>
    </source>
</evidence>
<name>A0A166QWQ5_9AGAM</name>
<evidence type="ECO:0000256" key="1">
    <source>
        <dbReference type="SAM" id="MobiDB-lite"/>
    </source>
</evidence>
<proteinExistence type="predicted"/>
<dbReference type="EMBL" id="KV417508">
    <property type="protein sequence ID" value="KZP27642.1"/>
    <property type="molecule type" value="Genomic_DNA"/>
</dbReference>
<protein>
    <submittedName>
        <fullName evidence="2">Uncharacterized protein</fullName>
    </submittedName>
</protein>
<organism evidence="2 3">
    <name type="scientific">Athelia psychrophila</name>
    <dbReference type="NCBI Taxonomy" id="1759441"/>
    <lineage>
        <taxon>Eukaryota</taxon>
        <taxon>Fungi</taxon>
        <taxon>Dikarya</taxon>
        <taxon>Basidiomycota</taxon>
        <taxon>Agaricomycotina</taxon>
        <taxon>Agaricomycetes</taxon>
        <taxon>Agaricomycetidae</taxon>
        <taxon>Atheliales</taxon>
        <taxon>Atheliaceae</taxon>
        <taxon>Athelia</taxon>
    </lineage>
</organism>